<evidence type="ECO:0000313" key="2">
    <source>
        <dbReference type="EMBL" id="RCI10898.1"/>
    </source>
</evidence>
<keyword evidence="1" id="KW-0732">Signal</keyword>
<evidence type="ECO:0000256" key="1">
    <source>
        <dbReference type="SAM" id="SignalP"/>
    </source>
</evidence>
<gene>
    <name evidence="2" type="ORF">L249_5228</name>
</gene>
<name>A0A367L8Z8_9HYPO</name>
<sequence>MKLLQTLSSLATCLALAHALPTPTTQSTTATKTNDLTRRQCWVDTDGSQHCNNTPRCTTHPDGSISCVV</sequence>
<keyword evidence="3" id="KW-1185">Reference proteome</keyword>
<dbReference type="EMBL" id="LKCN02000011">
    <property type="protein sequence ID" value="RCI10898.1"/>
    <property type="molecule type" value="Genomic_DNA"/>
</dbReference>
<reference evidence="2 3" key="1">
    <citation type="journal article" date="2015" name="BMC Genomics">
        <title>Insights from the genome of Ophiocordyceps polyrhachis-furcata to pathogenicity and host specificity in insect fungi.</title>
        <authorList>
            <person name="Wichadakul D."/>
            <person name="Kobmoo N."/>
            <person name="Ingsriswang S."/>
            <person name="Tangphatsornruang S."/>
            <person name="Chantasingh D."/>
            <person name="Luangsa-ard J.J."/>
            <person name="Eurwilaichitr L."/>
        </authorList>
    </citation>
    <scope>NUCLEOTIDE SEQUENCE [LARGE SCALE GENOMIC DNA]</scope>
    <source>
        <strain evidence="2 3">BCC 54312</strain>
    </source>
</reference>
<feature type="chain" id="PRO_5016944264" evidence="1">
    <location>
        <begin position="20"/>
        <end position="69"/>
    </location>
</feature>
<organism evidence="2 3">
    <name type="scientific">Ophiocordyceps polyrhachis-furcata BCC 54312</name>
    <dbReference type="NCBI Taxonomy" id="1330021"/>
    <lineage>
        <taxon>Eukaryota</taxon>
        <taxon>Fungi</taxon>
        <taxon>Dikarya</taxon>
        <taxon>Ascomycota</taxon>
        <taxon>Pezizomycotina</taxon>
        <taxon>Sordariomycetes</taxon>
        <taxon>Hypocreomycetidae</taxon>
        <taxon>Hypocreales</taxon>
        <taxon>Ophiocordycipitaceae</taxon>
        <taxon>Ophiocordyceps</taxon>
    </lineage>
</organism>
<dbReference type="Proteomes" id="UP000253664">
    <property type="component" value="Unassembled WGS sequence"/>
</dbReference>
<dbReference type="AlphaFoldDB" id="A0A367L8Z8"/>
<feature type="signal peptide" evidence="1">
    <location>
        <begin position="1"/>
        <end position="19"/>
    </location>
</feature>
<comment type="caution">
    <text evidence="2">The sequence shown here is derived from an EMBL/GenBank/DDBJ whole genome shotgun (WGS) entry which is preliminary data.</text>
</comment>
<evidence type="ECO:0000313" key="3">
    <source>
        <dbReference type="Proteomes" id="UP000253664"/>
    </source>
</evidence>
<accession>A0A367L8Z8</accession>
<proteinExistence type="predicted"/>
<protein>
    <submittedName>
        <fullName evidence="2">Uncharacterized protein</fullName>
    </submittedName>
</protein>